<reference evidence="1" key="1">
    <citation type="submission" date="2023-03" db="EMBL/GenBank/DDBJ databases">
        <title>Massive genome expansion in bonnet fungi (Mycena s.s.) driven by repeated elements and novel gene families across ecological guilds.</title>
        <authorList>
            <consortium name="Lawrence Berkeley National Laboratory"/>
            <person name="Harder C.B."/>
            <person name="Miyauchi S."/>
            <person name="Viragh M."/>
            <person name="Kuo A."/>
            <person name="Thoen E."/>
            <person name="Andreopoulos B."/>
            <person name="Lu D."/>
            <person name="Skrede I."/>
            <person name="Drula E."/>
            <person name="Henrissat B."/>
            <person name="Morin E."/>
            <person name="Kohler A."/>
            <person name="Barry K."/>
            <person name="LaButti K."/>
            <person name="Morin E."/>
            <person name="Salamov A."/>
            <person name="Lipzen A."/>
            <person name="Mereny Z."/>
            <person name="Hegedus B."/>
            <person name="Baldrian P."/>
            <person name="Stursova M."/>
            <person name="Weitz H."/>
            <person name="Taylor A."/>
            <person name="Grigoriev I.V."/>
            <person name="Nagy L.G."/>
            <person name="Martin F."/>
            <person name="Kauserud H."/>
        </authorList>
    </citation>
    <scope>NUCLEOTIDE SEQUENCE</scope>
    <source>
        <strain evidence="1">CBHHK067</strain>
    </source>
</reference>
<name>A0AAD7DKK3_MYCRO</name>
<organism evidence="1 2">
    <name type="scientific">Mycena rosella</name>
    <name type="common">Pink bonnet</name>
    <name type="synonym">Agaricus rosellus</name>
    <dbReference type="NCBI Taxonomy" id="1033263"/>
    <lineage>
        <taxon>Eukaryota</taxon>
        <taxon>Fungi</taxon>
        <taxon>Dikarya</taxon>
        <taxon>Basidiomycota</taxon>
        <taxon>Agaricomycotina</taxon>
        <taxon>Agaricomycetes</taxon>
        <taxon>Agaricomycetidae</taxon>
        <taxon>Agaricales</taxon>
        <taxon>Marasmiineae</taxon>
        <taxon>Mycenaceae</taxon>
        <taxon>Mycena</taxon>
    </lineage>
</organism>
<dbReference type="AlphaFoldDB" id="A0AAD7DKK3"/>
<dbReference type="Proteomes" id="UP001221757">
    <property type="component" value="Unassembled WGS sequence"/>
</dbReference>
<gene>
    <name evidence="1" type="ORF">B0H17DRAFT_1133120</name>
</gene>
<accession>A0AAD7DKK3</accession>
<keyword evidence="2" id="KW-1185">Reference proteome</keyword>
<evidence type="ECO:0000313" key="1">
    <source>
        <dbReference type="EMBL" id="KAJ7692388.1"/>
    </source>
</evidence>
<comment type="caution">
    <text evidence="1">The sequence shown here is derived from an EMBL/GenBank/DDBJ whole genome shotgun (WGS) entry which is preliminary data.</text>
</comment>
<protein>
    <submittedName>
        <fullName evidence="1">Uncharacterized protein</fullName>
    </submittedName>
</protein>
<evidence type="ECO:0000313" key="2">
    <source>
        <dbReference type="Proteomes" id="UP001221757"/>
    </source>
</evidence>
<sequence>MAPVALLRVGLYVTTADDKQCKIELRKDLFVVSNTTRELFDVREERGDLPRVYGVLQELDRHRRHCGMQAVPSWLQCGMVLETFLVNGPQWIPAMLVSGLSPIPQVTSMGPLPPGKVGASMVIRCRSNHKRYCKKNSSPLRESLTAADDDEDIWAFNNKGEK</sequence>
<dbReference type="EMBL" id="JARKIE010000052">
    <property type="protein sequence ID" value="KAJ7692388.1"/>
    <property type="molecule type" value="Genomic_DNA"/>
</dbReference>
<proteinExistence type="predicted"/>